<dbReference type="Gene3D" id="3.40.50.620">
    <property type="entry name" value="HUPs"/>
    <property type="match status" value="2"/>
</dbReference>
<feature type="domain" description="UspA" evidence="2">
    <location>
        <begin position="9"/>
        <end position="149"/>
    </location>
</feature>
<sequence length="298" mass="30310">MTDHIDTNGRVLVGYDGTSAAHHAVLWAAEEAVHRQQPLVVLMAHDILPTGTVRSGAAAAASVAVPTIQEADRARLDALEVELGGSCLDLDMSTEYVVGPAAPHLLARTAEPGLVVLGGRSRGLLGTSILGGVADAVVTGARGPVAIVPECDAAGDTVVVGIDDDGASAAALRYAYAEAQATGTSLELLHCVDLHPEVPTTNALAVAPPAGQDVVGVAREDLHGVVATVRRWGDVEVTGRVELAPSHRALVAASGVARLVVVGTRGRGNLAGLVLGSTSRQLVRSARGPVVVVPPVEE</sequence>
<comment type="caution">
    <text evidence="3">The sequence shown here is derived from an EMBL/GenBank/DDBJ whole genome shotgun (WGS) entry which is preliminary data.</text>
</comment>
<dbReference type="EMBL" id="BAFE01000089">
    <property type="protein sequence ID" value="GAB49406.1"/>
    <property type="molecule type" value="Genomic_DNA"/>
</dbReference>
<evidence type="ECO:0000256" key="1">
    <source>
        <dbReference type="ARBA" id="ARBA00008791"/>
    </source>
</evidence>
<proteinExistence type="inferred from homology"/>
<evidence type="ECO:0000313" key="3">
    <source>
        <dbReference type="EMBL" id="GAB49406.1"/>
    </source>
</evidence>
<dbReference type="InterPro" id="IPR006016">
    <property type="entry name" value="UspA"/>
</dbReference>
<dbReference type="SUPFAM" id="SSF52402">
    <property type="entry name" value="Adenine nucleotide alpha hydrolases-like"/>
    <property type="match status" value="2"/>
</dbReference>
<dbReference type="PRINTS" id="PR01438">
    <property type="entry name" value="UNVRSLSTRESS"/>
</dbReference>
<evidence type="ECO:0000313" key="4">
    <source>
        <dbReference type="Proteomes" id="UP000004367"/>
    </source>
</evidence>
<accession>H5UUJ8</accession>
<comment type="similarity">
    <text evidence="1">Belongs to the universal stress protein A family.</text>
</comment>
<dbReference type="InterPro" id="IPR006015">
    <property type="entry name" value="Universal_stress_UspA"/>
</dbReference>
<dbReference type="RefSeq" id="WP_009483249.1">
    <property type="nucleotide sequence ID" value="NZ_BAFE01000089.1"/>
</dbReference>
<dbReference type="PANTHER" id="PTHR46268:SF6">
    <property type="entry name" value="UNIVERSAL STRESS PROTEIN UP12"/>
    <property type="match status" value="1"/>
</dbReference>
<organism evidence="3 4">
    <name type="scientific">Mobilicoccus pelagius NBRC 104925</name>
    <dbReference type="NCBI Taxonomy" id="1089455"/>
    <lineage>
        <taxon>Bacteria</taxon>
        <taxon>Bacillati</taxon>
        <taxon>Actinomycetota</taxon>
        <taxon>Actinomycetes</taxon>
        <taxon>Micrococcales</taxon>
        <taxon>Dermatophilaceae</taxon>
        <taxon>Mobilicoccus</taxon>
    </lineage>
</organism>
<keyword evidence="4" id="KW-1185">Reference proteome</keyword>
<dbReference type="Pfam" id="PF00582">
    <property type="entry name" value="Usp"/>
    <property type="match status" value="2"/>
</dbReference>
<name>H5UUJ8_9MICO</name>
<dbReference type="InterPro" id="IPR014729">
    <property type="entry name" value="Rossmann-like_a/b/a_fold"/>
</dbReference>
<protein>
    <recommendedName>
        <fullName evidence="2">UspA domain-containing protein</fullName>
    </recommendedName>
</protein>
<dbReference type="Proteomes" id="UP000004367">
    <property type="component" value="Unassembled WGS sequence"/>
</dbReference>
<dbReference type="PANTHER" id="PTHR46268">
    <property type="entry name" value="STRESS RESPONSE PROTEIN NHAX"/>
    <property type="match status" value="1"/>
</dbReference>
<dbReference type="AlphaFoldDB" id="H5UUJ8"/>
<evidence type="ECO:0000259" key="2">
    <source>
        <dbReference type="Pfam" id="PF00582"/>
    </source>
</evidence>
<feature type="domain" description="UspA" evidence="2">
    <location>
        <begin position="157"/>
        <end position="294"/>
    </location>
</feature>
<reference evidence="3 4" key="1">
    <citation type="submission" date="2012-02" db="EMBL/GenBank/DDBJ databases">
        <title>Whole genome shotgun sequence of Mobilicoccus pelagius NBRC 104925.</title>
        <authorList>
            <person name="Yoshida Y."/>
            <person name="Hosoyama A."/>
            <person name="Tsuchikane K."/>
            <person name="Katsumata H."/>
            <person name="Yamazaki S."/>
            <person name="Fujita N."/>
        </authorList>
    </citation>
    <scope>NUCLEOTIDE SEQUENCE [LARGE SCALE GENOMIC DNA]</scope>
    <source>
        <strain evidence="3 4">NBRC 104925</strain>
    </source>
</reference>
<dbReference type="STRING" id="1089455.MOPEL_130_00130"/>
<gene>
    <name evidence="3" type="ORF">MOPEL_130_00130</name>
</gene>
<dbReference type="eggNOG" id="COG0589">
    <property type="taxonomic scope" value="Bacteria"/>
</dbReference>